<dbReference type="EMBL" id="BAABGN010000012">
    <property type="protein sequence ID" value="GAA4427615.1"/>
    <property type="molecule type" value="Genomic_DNA"/>
</dbReference>
<sequence length="341" mass="37171">MRAGPELRSYPVPVYENVRPEGLRAHHTVADLFPTTGAPPRLVVRPTAVAPPAEGRLPDPEDLEAALEPLVDLLAGRRLAVLTGAGVSTDSGIPDYRSPGSSPRRPMTHQQFVSSAAFRRHYWARNHLGWRHLQAAEPNDGHRALAAMEQAGLLTGLITQNIDLLHVRAGSHDVIHLHGRYDRVLCLRCGLVLSREEHDETLVALNPHWRERFTDVADLEVAPDADVVLESTADFKIADCPRCGGILKPDVVFFGDNTSKERVEQAYALVDEAEGLLVAGSSLAVMGGLRFVRRAAKAQRPVGMVNRGATRGDELASVRVHVGTSEALPMLAARLVERRNG</sequence>
<comment type="cofactor">
    <cofactor evidence="5">
        <name>Zn(2+)</name>
        <dbReference type="ChEBI" id="CHEBI:29105"/>
    </cofactor>
    <text evidence="5">Binds 1 zinc ion per subunit.</text>
</comment>
<feature type="binding site" evidence="5">
    <location>
        <position position="324"/>
    </location>
    <ligand>
        <name>NAD(+)</name>
        <dbReference type="ChEBI" id="CHEBI:57540"/>
    </ligand>
</feature>
<dbReference type="Proteomes" id="UP001500622">
    <property type="component" value="Unassembled WGS sequence"/>
</dbReference>
<organism evidence="8 9">
    <name type="scientific">Georgenia halophila</name>
    <dbReference type="NCBI Taxonomy" id="620889"/>
    <lineage>
        <taxon>Bacteria</taxon>
        <taxon>Bacillati</taxon>
        <taxon>Actinomycetota</taxon>
        <taxon>Actinomycetes</taxon>
        <taxon>Micrococcales</taxon>
        <taxon>Bogoriellaceae</taxon>
        <taxon>Georgenia</taxon>
    </lineage>
</organism>
<dbReference type="Gene3D" id="3.30.1600.10">
    <property type="entry name" value="SIR2/SIRT2 'Small Domain"/>
    <property type="match status" value="1"/>
</dbReference>
<comment type="similarity">
    <text evidence="5">Belongs to the sirtuin family. Class II subfamily.</text>
</comment>
<evidence type="ECO:0000256" key="3">
    <source>
        <dbReference type="ARBA" id="ARBA00022833"/>
    </source>
</evidence>
<dbReference type="Pfam" id="PF02146">
    <property type="entry name" value="SIR2"/>
    <property type="match status" value="1"/>
</dbReference>
<keyword evidence="4 5" id="KW-0520">NAD</keyword>
<feature type="binding site" evidence="5 6">
    <location>
        <position position="186"/>
    </location>
    <ligand>
        <name>Zn(2+)</name>
        <dbReference type="ChEBI" id="CHEBI:29105"/>
    </ligand>
</feature>
<name>A0ABP8LEW5_9MICO</name>
<feature type="active site" description="Proton acceptor" evidence="5 6">
    <location>
        <position position="178"/>
    </location>
</feature>
<dbReference type="PANTHER" id="PTHR11085">
    <property type="entry name" value="NAD-DEPENDENT PROTEIN DEACYLASE SIRTUIN-5, MITOCHONDRIAL-RELATED"/>
    <property type="match status" value="1"/>
</dbReference>
<accession>A0ABP8LEW5</accession>
<dbReference type="InterPro" id="IPR050134">
    <property type="entry name" value="NAD-dep_sirtuin_deacylases"/>
</dbReference>
<dbReference type="PROSITE" id="PS50305">
    <property type="entry name" value="SIRTUIN"/>
    <property type="match status" value="1"/>
</dbReference>
<evidence type="ECO:0000256" key="4">
    <source>
        <dbReference type="ARBA" id="ARBA00023027"/>
    </source>
</evidence>
<gene>
    <name evidence="5" type="primary">cobB</name>
    <name evidence="8" type="ORF">GCM10023169_27780</name>
</gene>
<evidence type="ECO:0000256" key="1">
    <source>
        <dbReference type="ARBA" id="ARBA00022679"/>
    </source>
</evidence>
<comment type="caution">
    <text evidence="8">The sequence shown here is derived from an EMBL/GenBank/DDBJ whole genome shotgun (WGS) entry which is preliminary data.</text>
</comment>
<evidence type="ECO:0000256" key="6">
    <source>
        <dbReference type="PROSITE-ProRule" id="PRU00236"/>
    </source>
</evidence>
<keyword evidence="1 5" id="KW-0808">Transferase</keyword>
<keyword evidence="5" id="KW-0963">Cytoplasm</keyword>
<dbReference type="InterPro" id="IPR026587">
    <property type="entry name" value="Sirtuin_class_II"/>
</dbReference>
<feature type="binding site" evidence="5">
    <location>
        <begin position="280"/>
        <end position="282"/>
    </location>
    <ligand>
        <name>NAD(+)</name>
        <dbReference type="ChEBI" id="CHEBI:57540"/>
    </ligand>
</feature>
<feature type="domain" description="Deacetylase sirtuin-type" evidence="7">
    <location>
        <begin position="60"/>
        <end position="338"/>
    </location>
</feature>
<feature type="binding site" evidence="5">
    <location>
        <begin position="306"/>
        <end position="308"/>
    </location>
    <ligand>
        <name>NAD(+)</name>
        <dbReference type="ChEBI" id="CHEBI:57540"/>
    </ligand>
</feature>
<dbReference type="EC" id="2.3.1.286" evidence="5"/>
<reference evidence="9" key="1">
    <citation type="journal article" date="2019" name="Int. J. Syst. Evol. Microbiol.">
        <title>The Global Catalogue of Microorganisms (GCM) 10K type strain sequencing project: providing services to taxonomists for standard genome sequencing and annotation.</title>
        <authorList>
            <consortium name="The Broad Institute Genomics Platform"/>
            <consortium name="The Broad Institute Genome Sequencing Center for Infectious Disease"/>
            <person name="Wu L."/>
            <person name="Ma J."/>
        </authorList>
    </citation>
    <scope>NUCLEOTIDE SEQUENCE [LARGE SCALE GENOMIC DNA]</scope>
    <source>
        <strain evidence="9">JCM 17810</strain>
    </source>
</reference>
<keyword evidence="2 5" id="KW-0479">Metal-binding</keyword>
<evidence type="ECO:0000256" key="5">
    <source>
        <dbReference type="HAMAP-Rule" id="MF_01967"/>
    </source>
</evidence>
<proteinExistence type="inferred from homology"/>
<evidence type="ECO:0000313" key="9">
    <source>
        <dbReference type="Proteomes" id="UP001500622"/>
    </source>
</evidence>
<comment type="subcellular location">
    <subcellularLocation>
        <location evidence="5">Cytoplasm</location>
    </subcellularLocation>
</comment>
<protein>
    <recommendedName>
        <fullName evidence="5">NAD-dependent protein deacetylase</fullName>
        <ecNumber evidence="5">2.3.1.286</ecNumber>
    </recommendedName>
    <alternativeName>
        <fullName evidence="5">Regulatory protein SIR2 homolog</fullName>
    </alternativeName>
</protein>
<comment type="caution">
    <text evidence="5">Lacks conserved residue(s) required for the propagation of feature annotation.</text>
</comment>
<feature type="binding site" evidence="5 6">
    <location>
        <position position="189"/>
    </location>
    <ligand>
        <name>Zn(2+)</name>
        <dbReference type="ChEBI" id="CHEBI:29105"/>
    </ligand>
</feature>
<dbReference type="InterPro" id="IPR026590">
    <property type="entry name" value="Ssirtuin_cat_dom"/>
</dbReference>
<dbReference type="InterPro" id="IPR026591">
    <property type="entry name" value="Sirtuin_cat_small_dom_sf"/>
</dbReference>
<feature type="binding site" evidence="5">
    <location>
        <begin position="84"/>
        <end position="104"/>
    </location>
    <ligand>
        <name>NAD(+)</name>
        <dbReference type="ChEBI" id="CHEBI:57540"/>
    </ligand>
</feature>
<dbReference type="InterPro" id="IPR029035">
    <property type="entry name" value="DHS-like_NAD/FAD-binding_dom"/>
</dbReference>
<dbReference type="PANTHER" id="PTHR11085:SF10">
    <property type="entry name" value="NAD-DEPENDENT PROTEIN DEACYLASE SIRTUIN-5, MITOCHONDRIAL-RELATED"/>
    <property type="match status" value="1"/>
</dbReference>
<dbReference type="HAMAP" id="MF_01967">
    <property type="entry name" value="Sirtuin_ClassII"/>
    <property type="match status" value="1"/>
</dbReference>
<evidence type="ECO:0000259" key="7">
    <source>
        <dbReference type="PROSITE" id="PS50305"/>
    </source>
</evidence>
<feature type="binding site" evidence="5 6">
    <location>
        <position position="243"/>
    </location>
    <ligand>
        <name>Zn(2+)</name>
        <dbReference type="ChEBI" id="CHEBI:29105"/>
    </ligand>
</feature>
<evidence type="ECO:0000313" key="8">
    <source>
        <dbReference type="EMBL" id="GAA4427615.1"/>
    </source>
</evidence>
<comment type="function">
    <text evidence="5">NAD-dependent protein deacetylase which modulates the activities of several enzymes which are inactive in their acetylated form.</text>
</comment>
<keyword evidence="3 5" id="KW-0862">Zinc</keyword>
<feature type="binding site" evidence="5 6">
    <location>
        <position position="240"/>
    </location>
    <ligand>
        <name>Zn(2+)</name>
        <dbReference type="ChEBI" id="CHEBI:29105"/>
    </ligand>
</feature>
<dbReference type="SUPFAM" id="SSF52467">
    <property type="entry name" value="DHS-like NAD/FAD-binding domain"/>
    <property type="match status" value="1"/>
</dbReference>
<dbReference type="InterPro" id="IPR003000">
    <property type="entry name" value="Sirtuin"/>
</dbReference>
<comment type="catalytic activity">
    <reaction evidence="5">
        <text>N(6)-acetyl-L-lysyl-[protein] + NAD(+) + H2O = 2''-O-acetyl-ADP-D-ribose + nicotinamide + L-lysyl-[protein]</text>
        <dbReference type="Rhea" id="RHEA:43636"/>
        <dbReference type="Rhea" id="RHEA-COMP:9752"/>
        <dbReference type="Rhea" id="RHEA-COMP:10731"/>
        <dbReference type="ChEBI" id="CHEBI:15377"/>
        <dbReference type="ChEBI" id="CHEBI:17154"/>
        <dbReference type="ChEBI" id="CHEBI:29969"/>
        <dbReference type="ChEBI" id="CHEBI:57540"/>
        <dbReference type="ChEBI" id="CHEBI:61930"/>
        <dbReference type="ChEBI" id="CHEBI:83767"/>
        <dbReference type="EC" id="2.3.1.286"/>
    </reaction>
</comment>
<evidence type="ECO:0000256" key="2">
    <source>
        <dbReference type="ARBA" id="ARBA00022723"/>
    </source>
</evidence>
<dbReference type="Gene3D" id="3.40.50.1220">
    <property type="entry name" value="TPP-binding domain"/>
    <property type="match status" value="1"/>
</dbReference>
<keyword evidence="9" id="KW-1185">Reference proteome</keyword>